<dbReference type="AlphaFoldDB" id="A0A7J0BE83"/>
<dbReference type="CDD" id="cd08185">
    <property type="entry name" value="Fe-ADH-like"/>
    <property type="match status" value="1"/>
</dbReference>
<evidence type="ECO:0000256" key="2">
    <source>
        <dbReference type="ARBA" id="ARBA00023002"/>
    </source>
</evidence>
<proteinExistence type="inferred from homology"/>
<feature type="domain" description="Alcohol dehydrogenase iron-type/glycerol dehydrogenase GldA" evidence="3">
    <location>
        <begin position="9"/>
        <end position="183"/>
    </location>
</feature>
<dbReference type="SUPFAM" id="SSF56796">
    <property type="entry name" value="Dehydroquinate synthase-like"/>
    <property type="match status" value="1"/>
</dbReference>
<evidence type="ECO:0000256" key="1">
    <source>
        <dbReference type="ARBA" id="ARBA00007358"/>
    </source>
</evidence>
<keyword evidence="6" id="KW-1185">Reference proteome</keyword>
<evidence type="ECO:0000313" key="5">
    <source>
        <dbReference type="EMBL" id="GFM31997.1"/>
    </source>
</evidence>
<dbReference type="RefSeq" id="WP_174403678.1">
    <property type="nucleotide sequence ID" value="NZ_BLVO01000004.1"/>
</dbReference>
<comment type="caution">
    <text evidence="5">The sequence shown here is derived from an EMBL/GenBank/DDBJ whole genome shotgun (WGS) entry which is preliminary data.</text>
</comment>
<keyword evidence="2" id="KW-0560">Oxidoreductase</keyword>
<dbReference type="Proteomes" id="UP000503840">
    <property type="component" value="Unassembled WGS sequence"/>
</dbReference>
<dbReference type="InterPro" id="IPR018211">
    <property type="entry name" value="ADH_Fe_CS"/>
</dbReference>
<gene>
    <name evidence="5" type="ORF">DSM101010T_03620</name>
</gene>
<dbReference type="Pfam" id="PF00465">
    <property type="entry name" value="Fe-ADH"/>
    <property type="match status" value="1"/>
</dbReference>
<dbReference type="PROSITE" id="PS00913">
    <property type="entry name" value="ADH_IRON_1"/>
    <property type="match status" value="1"/>
</dbReference>
<organism evidence="5 6">
    <name type="scientific">Desulfovibrio subterraneus</name>
    <dbReference type="NCBI Taxonomy" id="2718620"/>
    <lineage>
        <taxon>Bacteria</taxon>
        <taxon>Pseudomonadati</taxon>
        <taxon>Thermodesulfobacteriota</taxon>
        <taxon>Desulfovibrionia</taxon>
        <taxon>Desulfovibrionales</taxon>
        <taxon>Desulfovibrionaceae</taxon>
        <taxon>Desulfovibrio</taxon>
    </lineage>
</organism>
<dbReference type="Gene3D" id="1.20.1090.10">
    <property type="entry name" value="Dehydroquinate synthase-like - alpha domain"/>
    <property type="match status" value="1"/>
</dbReference>
<evidence type="ECO:0000313" key="6">
    <source>
        <dbReference type="Proteomes" id="UP000503840"/>
    </source>
</evidence>
<dbReference type="PANTHER" id="PTHR11496:SF104">
    <property type="entry name" value="3-DEOXY-ALPHA-D-MANNO-OCTULOSONATE 8-OXIDASE"/>
    <property type="match status" value="1"/>
</dbReference>
<dbReference type="Pfam" id="PF25137">
    <property type="entry name" value="ADH_Fe_C"/>
    <property type="match status" value="1"/>
</dbReference>
<evidence type="ECO:0000259" key="3">
    <source>
        <dbReference type="Pfam" id="PF00465"/>
    </source>
</evidence>
<comment type="similarity">
    <text evidence="1">Belongs to the iron-containing alcohol dehydrogenase family.</text>
</comment>
<reference evidence="5 6" key="1">
    <citation type="submission" date="2020-05" db="EMBL/GenBank/DDBJ databases">
        <title>Draft genome sequence of Desulfovibrio sp. strain HN2T.</title>
        <authorList>
            <person name="Ueno A."/>
            <person name="Tamazawa S."/>
            <person name="Tamamura S."/>
            <person name="Murakami T."/>
            <person name="Kiyama T."/>
            <person name="Inomata H."/>
            <person name="Amano Y."/>
            <person name="Miyakawa K."/>
            <person name="Tamaki H."/>
            <person name="Naganuma T."/>
            <person name="Kaneko K."/>
        </authorList>
    </citation>
    <scope>NUCLEOTIDE SEQUENCE [LARGE SCALE GENOMIC DNA]</scope>
    <source>
        <strain evidence="5 6">HN2</strain>
    </source>
</reference>
<dbReference type="EMBL" id="BLVO01000004">
    <property type="protein sequence ID" value="GFM31997.1"/>
    <property type="molecule type" value="Genomic_DNA"/>
</dbReference>
<dbReference type="InterPro" id="IPR001670">
    <property type="entry name" value="ADH_Fe/GldA"/>
</dbReference>
<dbReference type="Gene3D" id="3.40.50.1970">
    <property type="match status" value="1"/>
</dbReference>
<dbReference type="GO" id="GO:0004022">
    <property type="term" value="F:alcohol dehydrogenase (NAD+) activity"/>
    <property type="evidence" value="ECO:0007669"/>
    <property type="project" value="TreeGrafter"/>
</dbReference>
<dbReference type="InterPro" id="IPR056798">
    <property type="entry name" value="ADH_Fe_C"/>
</dbReference>
<feature type="domain" description="Fe-containing alcohol dehydrogenase-like C-terminal" evidence="4">
    <location>
        <begin position="194"/>
        <end position="393"/>
    </location>
</feature>
<name>A0A7J0BE83_9BACT</name>
<sequence>MINFLFHMPTRIIFGPGKLKELGTTTYLPGKKALLVISAGGSMVTHGYMQLVQTLLAQNDAESVVFDKIQANPVLEHVTEGAALAREERCDFIIGLGGGSSIDSAKAIALMANNPGNYWDYMPSGTGGRQVPPKPALPVVAIPTTAGTGTEADPWTVITREQTKEKIGWGNDSTYPALSIVDPRLTLTVPPRVTAMTGMDAFFHAVEAYLSHARQPTSDLLAQQSVSLITSFLPQVVQDGSRIEARTMLSWASTAAGVCESLSSCISHHSMEHALSAYHPEIPHGAGLVMISVPYFRYLTRYVPDRMVDLAYFMGVEMESIPAKDQPFAFVGALEKLIHDVGLSDLKLSDYGVHRDEMATLAANSMETMGGLYNLTPTQMNLRVVTEIFEEAYS</sequence>
<evidence type="ECO:0000259" key="4">
    <source>
        <dbReference type="Pfam" id="PF25137"/>
    </source>
</evidence>
<accession>A0A7J0BE83</accession>
<dbReference type="InterPro" id="IPR039697">
    <property type="entry name" value="Alcohol_dehydrogenase_Fe"/>
</dbReference>
<dbReference type="GO" id="GO:0046872">
    <property type="term" value="F:metal ion binding"/>
    <property type="evidence" value="ECO:0007669"/>
    <property type="project" value="InterPro"/>
</dbReference>
<dbReference type="FunFam" id="3.40.50.1970:FF:000003">
    <property type="entry name" value="Alcohol dehydrogenase, iron-containing"/>
    <property type="match status" value="1"/>
</dbReference>
<dbReference type="PANTHER" id="PTHR11496">
    <property type="entry name" value="ALCOHOL DEHYDROGENASE"/>
    <property type="match status" value="1"/>
</dbReference>
<protein>
    <submittedName>
        <fullName evidence="5">Alcohol dehydrogenase</fullName>
    </submittedName>
</protein>